<feature type="domain" description="SMAUG/ZCCHC2-like PHAT" evidence="2">
    <location>
        <begin position="53"/>
        <end position="151"/>
    </location>
</feature>
<feature type="non-terminal residue" evidence="3">
    <location>
        <position position="261"/>
    </location>
</feature>
<gene>
    <name evidence="3" type="ORF">PACLA_8A026567</name>
</gene>
<reference evidence="3" key="1">
    <citation type="submission" date="2020-04" db="EMBL/GenBank/DDBJ databases">
        <authorList>
            <person name="Alioto T."/>
            <person name="Alioto T."/>
            <person name="Gomez Garrido J."/>
        </authorList>
    </citation>
    <scope>NUCLEOTIDE SEQUENCE</scope>
    <source>
        <strain evidence="3">A484AB</strain>
    </source>
</reference>
<keyword evidence="4" id="KW-1185">Reference proteome</keyword>
<dbReference type="InterPro" id="IPR042344">
    <property type="entry name" value="ZCCHC14"/>
</dbReference>
<sequence>MVNVCDVAQWFRDATSDKRLEALCRLIDCCMPLELRFLNTYLDELLRRNLIVNQHSDSSMPELHEITDSTCRRQLCLILTRLKSANVLAGCIYDILIQYNFSEFFSRVMVMEEELVDEILLLFTLAANHPAMTFSQRRNLHQRLVDLRETIEKSFKCYHATDVCSQHNQEYICKPLEKSSTREVTNLRDQLQPTAETLKAELNMQPADDVEKTDVPANKNTSGVHITDLRVVRVQQRPFDKKYEYIFEVTWSNGKVFRIHR</sequence>
<evidence type="ECO:0000313" key="3">
    <source>
        <dbReference type="EMBL" id="CAB4013952.1"/>
    </source>
</evidence>
<dbReference type="InterPro" id="IPR058599">
    <property type="entry name" value="PHAT_Smg/ZCCHC2-like"/>
</dbReference>
<feature type="domain" description="RNA-binding protein vts1-like alpha-helical" evidence="1">
    <location>
        <begin position="6"/>
        <end position="48"/>
    </location>
</feature>
<dbReference type="InterPro" id="IPR057327">
    <property type="entry name" value="Vts1_dom"/>
</dbReference>
<protein>
    <submittedName>
        <fullName evidence="3">Uncharacterized protein</fullName>
    </submittedName>
</protein>
<proteinExistence type="predicted"/>
<dbReference type="OrthoDB" id="6361509at2759"/>
<name>A0A7D9EN96_PARCT</name>
<dbReference type="AlphaFoldDB" id="A0A7D9EN96"/>
<dbReference type="PANTHER" id="PTHR16195">
    <property type="entry name" value="ZINC FINGER CCHC DOMAIN CONTAINING PROTEIN"/>
    <property type="match status" value="1"/>
</dbReference>
<dbReference type="Pfam" id="PF25479">
    <property type="entry name" value="Vts1"/>
    <property type="match status" value="1"/>
</dbReference>
<dbReference type="EMBL" id="CACRXK020008090">
    <property type="protein sequence ID" value="CAB4013952.1"/>
    <property type="molecule type" value="Genomic_DNA"/>
</dbReference>
<comment type="caution">
    <text evidence="3">The sequence shown here is derived from an EMBL/GenBank/DDBJ whole genome shotgun (WGS) entry which is preliminary data.</text>
</comment>
<evidence type="ECO:0000259" key="1">
    <source>
        <dbReference type="Pfam" id="PF25479"/>
    </source>
</evidence>
<accession>A0A7D9EN96</accession>
<evidence type="ECO:0000259" key="2">
    <source>
        <dbReference type="Pfam" id="PF26034"/>
    </source>
</evidence>
<dbReference type="PANTHER" id="PTHR16195:SF16">
    <property type="entry name" value="ZINC FINGER CCHC DOMAIN-CONTAINING PROTEIN 14"/>
    <property type="match status" value="1"/>
</dbReference>
<evidence type="ECO:0000313" key="4">
    <source>
        <dbReference type="Proteomes" id="UP001152795"/>
    </source>
</evidence>
<dbReference type="Proteomes" id="UP001152795">
    <property type="component" value="Unassembled WGS sequence"/>
</dbReference>
<dbReference type="Pfam" id="PF26034">
    <property type="entry name" value="PHAT_SMAUG"/>
    <property type="match status" value="1"/>
</dbReference>
<organism evidence="3 4">
    <name type="scientific">Paramuricea clavata</name>
    <name type="common">Red gorgonian</name>
    <name type="synonym">Violescent sea-whip</name>
    <dbReference type="NCBI Taxonomy" id="317549"/>
    <lineage>
        <taxon>Eukaryota</taxon>
        <taxon>Metazoa</taxon>
        <taxon>Cnidaria</taxon>
        <taxon>Anthozoa</taxon>
        <taxon>Octocorallia</taxon>
        <taxon>Malacalcyonacea</taxon>
        <taxon>Plexauridae</taxon>
        <taxon>Paramuricea</taxon>
    </lineage>
</organism>